<dbReference type="Gene3D" id="1.10.1740.10">
    <property type="match status" value="1"/>
</dbReference>
<dbReference type="GO" id="GO:0016987">
    <property type="term" value="F:sigma factor activity"/>
    <property type="evidence" value="ECO:0007669"/>
    <property type="project" value="UniProtKB-KW"/>
</dbReference>
<evidence type="ECO:0000259" key="5">
    <source>
        <dbReference type="Pfam" id="PF04542"/>
    </source>
</evidence>
<dbReference type="NCBIfam" id="TIGR02937">
    <property type="entry name" value="sigma70-ECF"/>
    <property type="match status" value="1"/>
</dbReference>
<name>A0A1G9KKS3_9FIRM</name>
<keyword evidence="8" id="KW-1185">Reference proteome</keyword>
<dbReference type="EMBL" id="FNGW01000002">
    <property type="protein sequence ID" value="SDL50321.1"/>
    <property type="molecule type" value="Genomic_DNA"/>
</dbReference>
<dbReference type="PANTHER" id="PTHR43133:SF51">
    <property type="entry name" value="RNA POLYMERASE SIGMA FACTOR"/>
    <property type="match status" value="1"/>
</dbReference>
<protein>
    <submittedName>
        <fullName evidence="7">RNA polymerase, sigma subunit, SigV</fullName>
    </submittedName>
</protein>
<sequence>MLKYYIEINTNKNNPYYVKNEIKYSKGEIMEDIVTVKRAINGDRQAFENLIEKYSDRLYREAYIRCKYEEDVKDIIQETIYNAYKNIHTLNEPKYFKRWITKILINECNNFLCKHGMIDLEHSKKSYIKELIIGEKVETKIYLYNAIDELENKYKDVIILRYIERLKLDEISSILDITIDEIKFNLKKGILDMKKLLNEVDDIDYKKE</sequence>
<accession>A0A1G9KKS3</accession>
<evidence type="ECO:0000256" key="1">
    <source>
        <dbReference type="ARBA" id="ARBA00010641"/>
    </source>
</evidence>
<dbReference type="InterPro" id="IPR013249">
    <property type="entry name" value="RNA_pol_sigma70_r4_t2"/>
</dbReference>
<dbReference type="STRING" id="1121325.SAMN04515677_102187"/>
<dbReference type="Proteomes" id="UP000199068">
    <property type="component" value="Unassembled WGS sequence"/>
</dbReference>
<evidence type="ECO:0000256" key="4">
    <source>
        <dbReference type="ARBA" id="ARBA00023163"/>
    </source>
</evidence>
<dbReference type="PANTHER" id="PTHR43133">
    <property type="entry name" value="RNA POLYMERASE ECF-TYPE SIGMA FACTO"/>
    <property type="match status" value="1"/>
</dbReference>
<organism evidence="7 8">
    <name type="scientific">Romboutsia lituseburensis DSM 797</name>
    <dbReference type="NCBI Taxonomy" id="1121325"/>
    <lineage>
        <taxon>Bacteria</taxon>
        <taxon>Bacillati</taxon>
        <taxon>Bacillota</taxon>
        <taxon>Clostridia</taxon>
        <taxon>Peptostreptococcales</taxon>
        <taxon>Peptostreptococcaceae</taxon>
        <taxon>Romboutsia</taxon>
    </lineage>
</organism>
<dbReference type="Gene3D" id="1.10.10.10">
    <property type="entry name" value="Winged helix-like DNA-binding domain superfamily/Winged helix DNA-binding domain"/>
    <property type="match status" value="1"/>
</dbReference>
<evidence type="ECO:0000259" key="6">
    <source>
        <dbReference type="Pfam" id="PF08281"/>
    </source>
</evidence>
<dbReference type="SUPFAM" id="SSF88659">
    <property type="entry name" value="Sigma3 and sigma4 domains of RNA polymerase sigma factors"/>
    <property type="match status" value="1"/>
</dbReference>
<gene>
    <name evidence="7" type="ORF">SAMN04515677_102187</name>
</gene>
<dbReference type="GO" id="GO:0006352">
    <property type="term" value="P:DNA-templated transcription initiation"/>
    <property type="evidence" value="ECO:0007669"/>
    <property type="project" value="InterPro"/>
</dbReference>
<feature type="domain" description="RNA polymerase sigma factor 70 region 4 type 2" evidence="6">
    <location>
        <begin position="142"/>
        <end position="189"/>
    </location>
</feature>
<dbReference type="InterPro" id="IPR039425">
    <property type="entry name" value="RNA_pol_sigma-70-like"/>
</dbReference>
<dbReference type="InterPro" id="IPR007627">
    <property type="entry name" value="RNA_pol_sigma70_r2"/>
</dbReference>
<dbReference type="Pfam" id="PF08281">
    <property type="entry name" value="Sigma70_r4_2"/>
    <property type="match status" value="1"/>
</dbReference>
<dbReference type="Pfam" id="PF04542">
    <property type="entry name" value="Sigma70_r2"/>
    <property type="match status" value="1"/>
</dbReference>
<proteinExistence type="inferred from homology"/>
<dbReference type="InterPro" id="IPR036388">
    <property type="entry name" value="WH-like_DNA-bd_sf"/>
</dbReference>
<keyword evidence="2" id="KW-0805">Transcription regulation</keyword>
<dbReference type="InterPro" id="IPR013325">
    <property type="entry name" value="RNA_pol_sigma_r2"/>
</dbReference>
<evidence type="ECO:0000313" key="8">
    <source>
        <dbReference type="Proteomes" id="UP000199068"/>
    </source>
</evidence>
<dbReference type="InterPro" id="IPR014284">
    <property type="entry name" value="RNA_pol_sigma-70_dom"/>
</dbReference>
<evidence type="ECO:0000256" key="2">
    <source>
        <dbReference type="ARBA" id="ARBA00023015"/>
    </source>
</evidence>
<keyword evidence="4" id="KW-0804">Transcription</keyword>
<dbReference type="InterPro" id="IPR013324">
    <property type="entry name" value="RNA_pol_sigma_r3/r4-like"/>
</dbReference>
<dbReference type="SUPFAM" id="SSF88946">
    <property type="entry name" value="Sigma2 domain of RNA polymerase sigma factors"/>
    <property type="match status" value="1"/>
</dbReference>
<reference evidence="7 8" key="1">
    <citation type="submission" date="2016-10" db="EMBL/GenBank/DDBJ databases">
        <authorList>
            <person name="de Groot N.N."/>
        </authorList>
    </citation>
    <scope>NUCLEOTIDE SEQUENCE [LARGE SCALE GENOMIC DNA]</scope>
    <source>
        <strain evidence="7 8">DSM 797</strain>
    </source>
</reference>
<comment type="similarity">
    <text evidence="1">Belongs to the sigma-70 factor family. ECF subfamily.</text>
</comment>
<evidence type="ECO:0000313" key="7">
    <source>
        <dbReference type="EMBL" id="SDL50321.1"/>
    </source>
</evidence>
<feature type="domain" description="RNA polymerase sigma-70 region 2" evidence="5">
    <location>
        <begin position="50"/>
        <end position="114"/>
    </location>
</feature>
<keyword evidence="3" id="KW-0731">Sigma factor</keyword>
<dbReference type="AlphaFoldDB" id="A0A1G9KKS3"/>
<evidence type="ECO:0000256" key="3">
    <source>
        <dbReference type="ARBA" id="ARBA00023082"/>
    </source>
</evidence>
<dbReference type="GO" id="GO:0003677">
    <property type="term" value="F:DNA binding"/>
    <property type="evidence" value="ECO:0007669"/>
    <property type="project" value="InterPro"/>
</dbReference>